<dbReference type="EMBL" id="JAJLJH010000002">
    <property type="protein sequence ID" value="MCK9686002.1"/>
    <property type="molecule type" value="Genomic_DNA"/>
</dbReference>
<evidence type="ECO:0000313" key="4">
    <source>
        <dbReference type="Proteomes" id="UP001139353"/>
    </source>
</evidence>
<evidence type="ECO:0000256" key="1">
    <source>
        <dbReference type="SAM" id="SignalP"/>
    </source>
</evidence>
<dbReference type="NCBIfam" id="TIGR02595">
    <property type="entry name" value="PEP_CTERM"/>
    <property type="match status" value="1"/>
</dbReference>
<dbReference type="Proteomes" id="UP001139353">
    <property type="component" value="Unassembled WGS sequence"/>
</dbReference>
<protein>
    <submittedName>
        <fullName evidence="3">PEP-CTERM sorting domain-containing protein</fullName>
    </submittedName>
</protein>
<name>A0A9X1YKE6_9BURK</name>
<reference evidence="3" key="1">
    <citation type="submission" date="2021-11" db="EMBL/GenBank/DDBJ databases">
        <title>BS-T2-15 a new species belonging to the Comamonadaceae family isolated from the soil of a French oak forest.</title>
        <authorList>
            <person name="Mieszkin S."/>
            <person name="Alain K."/>
        </authorList>
    </citation>
    <scope>NUCLEOTIDE SEQUENCE</scope>
    <source>
        <strain evidence="3">BS-T2-15</strain>
    </source>
</reference>
<dbReference type="RefSeq" id="WP_275682035.1">
    <property type="nucleotide sequence ID" value="NZ_JAJLJH010000002.1"/>
</dbReference>
<dbReference type="AlphaFoldDB" id="A0A9X1YKE6"/>
<dbReference type="Pfam" id="PF07589">
    <property type="entry name" value="PEP-CTERM"/>
    <property type="match status" value="1"/>
</dbReference>
<sequence length="433" mass="44331">MSHARKPLTLPDALRRAGFLSLLALSAPIANAQVTVVSGTWNAFRDNRSTNDIHSSQGDEVQYGADISGGSAGDFVRAFDPTTGMATGWSQCGPLAVNENFCSSSFKYSSTVINVDDPWRIQFTNNPAAGPEVSAAAPSIAAAPLIPFPTNVTISAGATPLTPVISWTDPAGYVPNGIRINIYDKGQILPNGVANNTESITLTGAAAAATSFTLPAPGVALKLGGNYAIGLQLISGRGGVVTSNNATFLSRSQSYFDFSPQASGPLDVQLPTITSDGVYSFHVGDVSSSSITFIDPAVATGYTYATATGEPNFKSVLLPDTGGGHFTLTFTVDGVTQSVSLDAGAQFFFPGAGVSTFVVSGIDPAAGIDPTNGEAFITGLTFESDGSFDGTMTPMTLTVGAVPEPGSLALMLGGLACVGFGARKRSAAARASR</sequence>
<feature type="domain" description="Ice-binding protein C-terminal" evidence="2">
    <location>
        <begin position="401"/>
        <end position="425"/>
    </location>
</feature>
<keyword evidence="4" id="KW-1185">Reference proteome</keyword>
<feature type="signal peptide" evidence="1">
    <location>
        <begin position="1"/>
        <end position="32"/>
    </location>
</feature>
<keyword evidence="1" id="KW-0732">Signal</keyword>
<evidence type="ECO:0000259" key="2">
    <source>
        <dbReference type="Pfam" id="PF07589"/>
    </source>
</evidence>
<comment type="caution">
    <text evidence="3">The sequence shown here is derived from an EMBL/GenBank/DDBJ whole genome shotgun (WGS) entry which is preliminary data.</text>
</comment>
<evidence type="ECO:0000313" key="3">
    <source>
        <dbReference type="EMBL" id="MCK9686002.1"/>
    </source>
</evidence>
<feature type="chain" id="PRO_5040862781" evidence="1">
    <location>
        <begin position="33"/>
        <end position="433"/>
    </location>
</feature>
<accession>A0A9X1YKE6</accession>
<organism evidence="3 4">
    <name type="scientific">Scleromatobacter humisilvae</name>
    <dbReference type="NCBI Taxonomy" id="2897159"/>
    <lineage>
        <taxon>Bacteria</taxon>
        <taxon>Pseudomonadati</taxon>
        <taxon>Pseudomonadota</taxon>
        <taxon>Betaproteobacteria</taxon>
        <taxon>Burkholderiales</taxon>
        <taxon>Sphaerotilaceae</taxon>
        <taxon>Scleromatobacter</taxon>
    </lineage>
</organism>
<dbReference type="InterPro" id="IPR013424">
    <property type="entry name" value="Ice-binding_C"/>
</dbReference>
<proteinExistence type="predicted"/>
<gene>
    <name evidence="3" type="ORF">LPC04_09810</name>
</gene>